<sequence length="354" mass="40480">MGEEPLEPQRELQGAEPTPVDIARLNKSILSLAQHFTRVTTNLENLERRTKRPILKLTGSRKRTRLEILRAKWQKLHHQFEELVKKSKTQAMVAYAILKQFDNVVTSQWPSDQDGLDSLTKEIDNFMKMLTTKEHQASELREGFQSLVRDINSIGLEVNQELRAAERQKNSLFEELSSTLHNLEQLKASFSSISDEFSAFKRACIMCISAVAFATSSGALWDSQGVDNRVRDALERKVKAAEMQRAEAIRLLVEIKRRETAVIQLERQRTIVEDRLPFLEDAEKEIQHLADNIDVLSDVWNFIKVNMMELNALLSTVVAGDHLTSFFQSKLNITRKSHLRLSGILHAYASDSQL</sequence>
<evidence type="ECO:0000313" key="3">
    <source>
        <dbReference type="Proteomes" id="UP001215151"/>
    </source>
</evidence>
<reference evidence="2" key="1">
    <citation type="submission" date="2022-11" db="EMBL/GenBank/DDBJ databases">
        <title>Genome Sequence of Cubamyces cubensis.</title>
        <authorList>
            <person name="Buettner E."/>
        </authorList>
    </citation>
    <scope>NUCLEOTIDE SEQUENCE</scope>
    <source>
        <strain evidence="2">MPL-01</strain>
    </source>
</reference>
<protein>
    <submittedName>
        <fullName evidence="2">Uncharacterized protein</fullName>
    </submittedName>
</protein>
<feature type="coiled-coil region" evidence="1">
    <location>
        <begin position="231"/>
        <end position="299"/>
    </location>
</feature>
<dbReference type="Proteomes" id="UP001215151">
    <property type="component" value="Unassembled WGS sequence"/>
</dbReference>
<dbReference type="EMBL" id="JAPEVG010000400">
    <property type="protein sequence ID" value="KAJ8463341.1"/>
    <property type="molecule type" value="Genomic_DNA"/>
</dbReference>
<organism evidence="2 3">
    <name type="scientific">Trametes cubensis</name>
    <dbReference type="NCBI Taxonomy" id="1111947"/>
    <lineage>
        <taxon>Eukaryota</taxon>
        <taxon>Fungi</taxon>
        <taxon>Dikarya</taxon>
        <taxon>Basidiomycota</taxon>
        <taxon>Agaricomycotina</taxon>
        <taxon>Agaricomycetes</taxon>
        <taxon>Polyporales</taxon>
        <taxon>Polyporaceae</taxon>
        <taxon>Trametes</taxon>
    </lineage>
</organism>
<accession>A0AAD7X4Y7</accession>
<proteinExistence type="predicted"/>
<keyword evidence="3" id="KW-1185">Reference proteome</keyword>
<dbReference type="AlphaFoldDB" id="A0AAD7X4Y7"/>
<comment type="caution">
    <text evidence="2">The sequence shown here is derived from an EMBL/GenBank/DDBJ whole genome shotgun (WGS) entry which is preliminary data.</text>
</comment>
<evidence type="ECO:0000256" key="1">
    <source>
        <dbReference type="SAM" id="Coils"/>
    </source>
</evidence>
<keyword evidence="1" id="KW-0175">Coiled coil</keyword>
<name>A0AAD7X4Y7_9APHY</name>
<evidence type="ECO:0000313" key="2">
    <source>
        <dbReference type="EMBL" id="KAJ8463341.1"/>
    </source>
</evidence>
<gene>
    <name evidence="2" type="ORF">ONZ51_g10324</name>
</gene>